<sequence>MFQYDPHHYDPNHYYPMTINEYETPLDRQAPLGPPPQMIPPAPSGPQAFAVDPGAINRCLFRFTFIRLTNGDSFWFFPTFVGRNSVAGYRWWSFRWVNFGIDLRRISSFQCV</sequence>
<dbReference type="AlphaFoldDB" id="A0AB39BR16"/>
<evidence type="ECO:0000313" key="1">
    <source>
        <dbReference type="EMBL" id="XDI35978.1"/>
    </source>
</evidence>
<dbReference type="RefSeq" id="WP_368503488.1">
    <property type="nucleotide sequence ID" value="NZ_CP162551.1"/>
</dbReference>
<gene>
    <name evidence="1" type="ORF">AB3N04_14880</name>
</gene>
<organism evidence="1">
    <name type="scientific">Alkalihalophilus sp. As8PL</name>
    <dbReference type="NCBI Taxonomy" id="3237103"/>
    <lineage>
        <taxon>Bacteria</taxon>
        <taxon>Bacillati</taxon>
        <taxon>Bacillota</taxon>
        <taxon>Bacilli</taxon>
        <taxon>Bacillales</taxon>
        <taxon>Bacillaceae</taxon>
        <taxon>Alkalihalophilus</taxon>
    </lineage>
</organism>
<protein>
    <recommendedName>
        <fullName evidence="2">Transporter</fullName>
    </recommendedName>
</protein>
<evidence type="ECO:0008006" key="2">
    <source>
        <dbReference type="Google" id="ProtNLM"/>
    </source>
</evidence>
<proteinExistence type="predicted"/>
<dbReference type="EMBL" id="CP162551">
    <property type="protein sequence ID" value="XDI35978.1"/>
    <property type="molecule type" value="Genomic_DNA"/>
</dbReference>
<name>A0AB39BR16_9BACI</name>
<accession>A0AB39BR16</accession>
<reference evidence="1" key="1">
    <citation type="submission" date="2024-07" db="EMBL/GenBank/DDBJ databases">
        <title>Identification and characteristics of an arsenic-resistant bacterial isolate, which belongs to a novel species.</title>
        <authorList>
            <person name="Juszczyk A."/>
            <person name="Kowalczyk A."/>
            <person name="Was K."/>
            <person name="Kosowicz W."/>
            <person name="Budzyn A."/>
            <person name="Latowski D."/>
        </authorList>
    </citation>
    <scope>NUCLEOTIDE SEQUENCE</scope>
    <source>
        <strain evidence="1">As8PL</strain>
    </source>
</reference>